<accession>A0A811R4I9</accession>
<evidence type="ECO:0000256" key="1">
    <source>
        <dbReference type="SAM" id="MobiDB-lite"/>
    </source>
</evidence>
<feature type="region of interest" description="Disordered" evidence="1">
    <location>
        <begin position="137"/>
        <end position="173"/>
    </location>
</feature>
<evidence type="ECO:0000313" key="4">
    <source>
        <dbReference type="Proteomes" id="UP000604825"/>
    </source>
</evidence>
<keyword evidence="4" id="KW-1185">Reference proteome</keyword>
<dbReference type="OrthoDB" id="206201at2759"/>
<reference evidence="3" key="1">
    <citation type="submission" date="2020-10" db="EMBL/GenBank/DDBJ databases">
        <authorList>
            <person name="Han B."/>
            <person name="Lu T."/>
            <person name="Zhao Q."/>
            <person name="Huang X."/>
            <person name="Zhao Y."/>
        </authorList>
    </citation>
    <scope>NUCLEOTIDE SEQUENCE</scope>
</reference>
<feature type="signal peptide" evidence="2">
    <location>
        <begin position="1"/>
        <end position="25"/>
    </location>
</feature>
<evidence type="ECO:0000313" key="3">
    <source>
        <dbReference type="EMBL" id="CAD6264956.1"/>
    </source>
</evidence>
<protein>
    <submittedName>
        <fullName evidence="3">Uncharacterized protein</fullName>
    </submittedName>
</protein>
<sequence length="173" mass="18124">MYVTRVLLVCHSLFWLLLLPAVVLGAAAETMQTYIVQLHPHDEGDSGVAMLSAPSQGRGTSPSREVRGVGAGEAPSSRLLYSYHTVFGGHGAASADGGACARRAPGVASVRHADRRGGAPHHLLHRFGAQTAPIGAWARSGTPRHHGITGRADKGEAQKRSGAAQPWCSPTPR</sequence>
<proteinExistence type="predicted"/>
<keyword evidence="2" id="KW-0732">Signal</keyword>
<dbReference type="Proteomes" id="UP000604825">
    <property type="component" value="Unassembled WGS sequence"/>
</dbReference>
<name>A0A811R4I9_9POAL</name>
<comment type="caution">
    <text evidence="3">The sequence shown here is derived from an EMBL/GenBank/DDBJ whole genome shotgun (WGS) entry which is preliminary data.</text>
</comment>
<dbReference type="EMBL" id="CAJGYO010000013">
    <property type="protein sequence ID" value="CAD6264956.1"/>
    <property type="molecule type" value="Genomic_DNA"/>
</dbReference>
<gene>
    <name evidence="3" type="ORF">NCGR_LOCUS48261</name>
</gene>
<organism evidence="3 4">
    <name type="scientific">Miscanthus lutarioriparius</name>
    <dbReference type="NCBI Taxonomy" id="422564"/>
    <lineage>
        <taxon>Eukaryota</taxon>
        <taxon>Viridiplantae</taxon>
        <taxon>Streptophyta</taxon>
        <taxon>Embryophyta</taxon>
        <taxon>Tracheophyta</taxon>
        <taxon>Spermatophyta</taxon>
        <taxon>Magnoliopsida</taxon>
        <taxon>Liliopsida</taxon>
        <taxon>Poales</taxon>
        <taxon>Poaceae</taxon>
        <taxon>PACMAD clade</taxon>
        <taxon>Panicoideae</taxon>
        <taxon>Andropogonodae</taxon>
        <taxon>Andropogoneae</taxon>
        <taxon>Saccharinae</taxon>
        <taxon>Miscanthus</taxon>
    </lineage>
</organism>
<feature type="chain" id="PRO_5032488785" evidence="2">
    <location>
        <begin position="26"/>
        <end position="173"/>
    </location>
</feature>
<dbReference type="AlphaFoldDB" id="A0A811R4I9"/>
<evidence type="ECO:0000256" key="2">
    <source>
        <dbReference type="SAM" id="SignalP"/>
    </source>
</evidence>